<dbReference type="InterPro" id="IPR008754">
    <property type="entry name" value="Peptidase_M43"/>
</dbReference>
<dbReference type="PANTHER" id="PTHR47466">
    <property type="match status" value="1"/>
</dbReference>
<evidence type="ECO:0000256" key="5">
    <source>
        <dbReference type="ARBA" id="ARBA00022801"/>
    </source>
</evidence>
<keyword evidence="6" id="KW-0862">Zinc</keyword>
<organism evidence="11 12">
    <name type="scientific">Sphaerobolus stellatus (strain SS14)</name>
    <dbReference type="NCBI Taxonomy" id="990650"/>
    <lineage>
        <taxon>Eukaryota</taxon>
        <taxon>Fungi</taxon>
        <taxon>Dikarya</taxon>
        <taxon>Basidiomycota</taxon>
        <taxon>Agaricomycotina</taxon>
        <taxon>Agaricomycetes</taxon>
        <taxon>Phallomycetidae</taxon>
        <taxon>Geastrales</taxon>
        <taxon>Sphaerobolaceae</taxon>
        <taxon>Sphaerobolus</taxon>
    </lineage>
</organism>
<keyword evidence="2" id="KW-0645">Protease</keyword>
<dbReference type="HOGENOM" id="CLU_048726_1_0_1"/>
<evidence type="ECO:0000256" key="8">
    <source>
        <dbReference type="ARBA" id="ARBA00023157"/>
    </source>
</evidence>
<evidence type="ECO:0000256" key="2">
    <source>
        <dbReference type="ARBA" id="ARBA00022670"/>
    </source>
</evidence>
<evidence type="ECO:0000256" key="7">
    <source>
        <dbReference type="ARBA" id="ARBA00023049"/>
    </source>
</evidence>
<dbReference type="GO" id="GO:0046872">
    <property type="term" value="F:metal ion binding"/>
    <property type="evidence" value="ECO:0007669"/>
    <property type="project" value="UniProtKB-KW"/>
</dbReference>
<evidence type="ECO:0000256" key="6">
    <source>
        <dbReference type="ARBA" id="ARBA00022833"/>
    </source>
</evidence>
<evidence type="ECO:0000313" key="11">
    <source>
        <dbReference type="EMBL" id="KIJ32787.1"/>
    </source>
</evidence>
<keyword evidence="4 9" id="KW-0732">Signal</keyword>
<dbReference type="OrthoDB" id="536211at2759"/>
<dbReference type="InterPro" id="IPR024079">
    <property type="entry name" value="MetalloPept_cat_dom_sf"/>
</dbReference>
<evidence type="ECO:0000256" key="1">
    <source>
        <dbReference type="ARBA" id="ARBA00008721"/>
    </source>
</evidence>
<dbReference type="SUPFAM" id="SSF55486">
    <property type="entry name" value="Metalloproteases ('zincins'), catalytic domain"/>
    <property type="match status" value="1"/>
</dbReference>
<sequence length="283" mass="30593">MFRLAILFLLSSSIVFADPGFQCGTTISDAEVTKAEKHFQANKIVSNSSAAAASPINVYFHVVAKDTTIAGGNVPDSRILSQMSVLNAAFAGTGLTFSLARITRTINATWFNNVFPENVYQTEMKRSLRQGGAADLNIYTVGLPFPLEGGFRLLGYATFPFSYNSAPQDDGIVLNVDILPGGPFLGYDRGKTLTHEVGHWVGLYHTFQGGCGGSGDMVSDTPPEASAAFQCPIGRESCFDGVVDPIHNYMDYTNDDCRTQFTPGQIARLQSQMATYRGKLVTN</sequence>
<keyword evidence="7" id="KW-0482">Metalloprotease</keyword>
<keyword evidence="5" id="KW-0378">Hydrolase</keyword>
<gene>
    <name evidence="11" type="ORF">M422DRAFT_265419</name>
</gene>
<comment type="similarity">
    <text evidence="1">Belongs to the peptidase M43B family.</text>
</comment>
<dbReference type="MEROPS" id="M43.008"/>
<keyword evidence="8" id="KW-1015">Disulfide bond</keyword>
<reference evidence="11 12" key="1">
    <citation type="submission" date="2014-06" db="EMBL/GenBank/DDBJ databases">
        <title>Evolutionary Origins and Diversification of the Mycorrhizal Mutualists.</title>
        <authorList>
            <consortium name="DOE Joint Genome Institute"/>
            <consortium name="Mycorrhizal Genomics Consortium"/>
            <person name="Kohler A."/>
            <person name="Kuo A."/>
            <person name="Nagy L.G."/>
            <person name="Floudas D."/>
            <person name="Copeland A."/>
            <person name="Barry K.W."/>
            <person name="Cichocki N."/>
            <person name="Veneault-Fourrey C."/>
            <person name="LaButti K."/>
            <person name="Lindquist E.A."/>
            <person name="Lipzen A."/>
            <person name="Lundell T."/>
            <person name="Morin E."/>
            <person name="Murat C."/>
            <person name="Riley R."/>
            <person name="Ohm R."/>
            <person name="Sun H."/>
            <person name="Tunlid A."/>
            <person name="Henrissat B."/>
            <person name="Grigoriev I.V."/>
            <person name="Hibbett D.S."/>
            <person name="Martin F."/>
        </authorList>
    </citation>
    <scope>NUCLEOTIDE SEQUENCE [LARGE SCALE GENOMIC DNA]</scope>
    <source>
        <strain evidence="11 12">SS14</strain>
    </source>
</reference>
<dbReference type="EMBL" id="KN837222">
    <property type="protein sequence ID" value="KIJ32787.1"/>
    <property type="molecule type" value="Genomic_DNA"/>
</dbReference>
<keyword evidence="12" id="KW-1185">Reference proteome</keyword>
<feature type="chain" id="PRO_5002204385" description="Peptidase M43 pregnancy-associated plasma-A domain-containing protein" evidence="9">
    <location>
        <begin position="18"/>
        <end position="283"/>
    </location>
</feature>
<evidence type="ECO:0000256" key="3">
    <source>
        <dbReference type="ARBA" id="ARBA00022723"/>
    </source>
</evidence>
<proteinExistence type="inferred from homology"/>
<feature type="signal peptide" evidence="9">
    <location>
        <begin position="1"/>
        <end position="17"/>
    </location>
</feature>
<evidence type="ECO:0000256" key="4">
    <source>
        <dbReference type="ARBA" id="ARBA00022729"/>
    </source>
</evidence>
<feature type="domain" description="Peptidase M43 pregnancy-associated plasma-A" evidence="10">
    <location>
        <begin position="155"/>
        <end position="273"/>
    </location>
</feature>
<dbReference type="Proteomes" id="UP000054279">
    <property type="component" value="Unassembled WGS sequence"/>
</dbReference>
<dbReference type="CDD" id="cd04275">
    <property type="entry name" value="ZnMc_pappalysin_like"/>
    <property type="match status" value="1"/>
</dbReference>
<name>A0A0C9UU49_SPHS4</name>
<keyword evidence="3" id="KW-0479">Metal-binding</keyword>
<dbReference type="Pfam" id="PF05572">
    <property type="entry name" value="Peptidase_M43"/>
    <property type="match status" value="1"/>
</dbReference>
<evidence type="ECO:0000256" key="9">
    <source>
        <dbReference type="SAM" id="SignalP"/>
    </source>
</evidence>
<dbReference type="Gene3D" id="3.40.390.10">
    <property type="entry name" value="Collagenase (Catalytic Domain)"/>
    <property type="match status" value="1"/>
</dbReference>
<evidence type="ECO:0000259" key="10">
    <source>
        <dbReference type="Pfam" id="PF05572"/>
    </source>
</evidence>
<accession>A0A0C9UU49</accession>
<dbReference type="AlphaFoldDB" id="A0A0C9UU49"/>
<dbReference type="PANTHER" id="PTHR47466:SF1">
    <property type="entry name" value="METALLOPROTEASE MEP1 (AFU_ORTHOLOGUE AFUA_1G07730)-RELATED"/>
    <property type="match status" value="1"/>
</dbReference>
<dbReference type="GO" id="GO:0006508">
    <property type="term" value="P:proteolysis"/>
    <property type="evidence" value="ECO:0007669"/>
    <property type="project" value="UniProtKB-KW"/>
</dbReference>
<protein>
    <recommendedName>
        <fullName evidence="10">Peptidase M43 pregnancy-associated plasma-A domain-containing protein</fullName>
    </recommendedName>
</protein>
<dbReference type="GO" id="GO:0008237">
    <property type="term" value="F:metallopeptidase activity"/>
    <property type="evidence" value="ECO:0007669"/>
    <property type="project" value="UniProtKB-KW"/>
</dbReference>
<evidence type="ECO:0000313" key="12">
    <source>
        <dbReference type="Proteomes" id="UP000054279"/>
    </source>
</evidence>